<keyword evidence="4" id="KW-0732">Signal</keyword>
<dbReference type="InterPro" id="IPR036423">
    <property type="entry name" value="SOD-like_Cu/Zn_dom_sf"/>
</dbReference>
<dbReference type="InterPro" id="IPR001424">
    <property type="entry name" value="SOD_Cu_Zn_dom"/>
</dbReference>
<evidence type="ECO:0000256" key="1">
    <source>
        <dbReference type="ARBA" id="ARBA00010457"/>
    </source>
</evidence>
<feature type="chain" id="PRO_5046869914" description="Superoxide dismutase [Cu-Zn]" evidence="4">
    <location>
        <begin position="23"/>
        <end position="186"/>
    </location>
</feature>
<comment type="cofactor">
    <cofactor evidence="3">
        <name>Cu cation</name>
        <dbReference type="ChEBI" id="CHEBI:23378"/>
    </cofactor>
    <text evidence="3">Binds 1 copper ion per subunit.</text>
</comment>
<keyword evidence="3" id="KW-0862">Zinc</keyword>
<evidence type="ECO:0000313" key="7">
    <source>
        <dbReference type="Proteomes" id="UP001589776"/>
    </source>
</evidence>
<proteinExistence type="inferred from homology"/>
<dbReference type="EMBL" id="JBHLWN010000097">
    <property type="protein sequence ID" value="MFC0215447.1"/>
    <property type="molecule type" value="Genomic_DNA"/>
</dbReference>
<comment type="catalytic activity">
    <reaction evidence="3">
        <text>2 superoxide + 2 H(+) = H2O2 + O2</text>
        <dbReference type="Rhea" id="RHEA:20696"/>
        <dbReference type="ChEBI" id="CHEBI:15378"/>
        <dbReference type="ChEBI" id="CHEBI:15379"/>
        <dbReference type="ChEBI" id="CHEBI:16240"/>
        <dbReference type="ChEBI" id="CHEBI:18421"/>
        <dbReference type="EC" id="1.15.1.1"/>
    </reaction>
</comment>
<dbReference type="Pfam" id="PF00080">
    <property type="entry name" value="Sod_Cu"/>
    <property type="match status" value="1"/>
</dbReference>
<sequence>MKHTALLSLLGAAMMTSGCALFQAPEAKETNAAAAPAPAEVTVGLIDNQGRPVGQAQLKQLQHGVLIDVKATGLTPGLHGFHIHETGKCVLPDFKSAGAHFNPGAKKHGHDNPAGPHAGDIPNLVAEADGSAQAQFIVTTVTLKKNAPNSLLKAGGTALVIHAGVDDLATDPAGNAGDRIVCGVIQ</sequence>
<dbReference type="InterPro" id="IPR024134">
    <property type="entry name" value="SOD_Cu/Zn_/chaperone"/>
</dbReference>
<evidence type="ECO:0000256" key="4">
    <source>
        <dbReference type="SAM" id="SignalP"/>
    </source>
</evidence>
<dbReference type="PROSITE" id="PS51257">
    <property type="entry name" value="PROKAR_LIPOPROTEIN"/>
    <property type="match status" value="1"/>
</dbReference>
<evidence type="ECO:0000259" key="5">
    <source>
        <dbReference type="Pfam" id="PF00080"/>
    </source>
</evidence>
<gene>
    <name evidence="6" type="ORF">ACFFK0_23930</name>
</gene>
<dbReference type="RefSeq" id="WP_377472904.1">
    <property type="nucleotide sequence ID" value="NZ_JBHLWN010000097.1"/>
</dbReference>
<evidence type="ECO:0000313" key="6">
    <source>
        <dbReference type="EMBL" id="MFC0215447.1"/>
    </source>
</evidence>
<keyword evidence="3" id="KW-0560">Oxidoreductase</keyword>
<reference evidence="6 7" key="1">
    <citation type="submission" date="2024-09" db="EMBL/GenBank/DDBJ databases">
        <authorList>
            <person name="Sun Q."/>
            <person name="Mori K."/>
        </authorList>
    </citation>
    <scope>NUCLEOTIDE SEQUENCE [LARGE SCALE GENOMIC DNA]</scope>
    <source>
        <strain evidence="6 7">CCM 7759</strain>
    </source>
</reference>
<feature type="domain" description="Superoxide dismutase copper/zinc binding" evidence="5">
    <location>
        <begin position="54"/>
        <end position="185"/>
    </location>
</feature>
<comment type="function">
    <text evidence="2">Destroys radicals which are normally produced within the cells and which are toxic to biological systems. May play a role in favoring mycobacterial survival in phagocytes.</text>
</comment>
<keyword evidence="3" id="KW-0186">Copper</keyword>
<name>A0ABV6DS31_9BACL</name>
<comment type="cofactor">
    <cofactor evidence="3">
        <name>Zn(2+)</name>
        <dbReference type="ChEBI" id="CHEBI:29105"/>
    </cofactor>
    <text evidence="3">Binds 1 zinc ion per subunit.</text>
</comment>
<protein>
    <recommendedName>
        <fullName evidence="3">Superoxide dismutase [Cu-Zn]</fullName>
        <ecNumber evidence="3">1.15.1.1</ecNumber>
    </recommendedName>
</protein>
<dbReference type="EC" id="1.15.1.1" evidence="3"/>
<keyword evidence="3" id="KW-0479">Metal-binding</keyword>
<dbReference type="CDD" id="cd00305">
    <property type="entry name" value="Cu-Zn_Superoxide_Dismutase"/>
    <property type="match status" value="1"/>
</dbReference>
<keyword evidence="7" id="KW-1185">Reference proteome</keyword>
<dbReference type="Gene3D" id="2.60.40.200">
    <property type="entry name" value="Superoxide dismutase, copper/zinc binding domain"/>
    <property type="match status" value="1"/>
</dbReference>
<dbReference type="PANTHER" id="PTHR10003">
    <property type="entry name" value="SUPEROXIDE DISMUTASE CU-ZN -RELATED"/>
    <property type="match status" value="1"/>
</dbReference>
<comment type="similarity">
    <text evidence="1 3">Belongs to the Cu-Zn superoxide dismutase family.</text>
</comment>
<dbReference type="Proteomes" id="UP001589776">
    <property type="component" value="Unassembled WGS sequence"/>
</dbReference>
<evidence type="ECO:0000256" key="3">
    <source>
        <dbReference type="RuleBase" id="RU000393"/>
    </source>
</evidence>
<comment type="caution">
    <text evidence="6">The sequence shown here is derived from an EMBL/GenBank/DDBJ whole genome shotgun (WGS) entry which is preliminary data.</text>
</comment>
<dbReference type="PROSITE" id="PS00332">
    <property type="entry name" value="SOD_CU_ZN_2"/>
    <property type="match status" value="1"/>
</dbReference>
<organism evidence="6 7">
    <name type="scientific">Paenibacillus chartarius</name>
    <dbReference type="NCBI Taxonomy" id="747481"/>
    <lineage>
        <taxon>Bacteria</taxon>
        <taxon>Bacillati</taxon>
        <taxon>Bacillota</taxon>
        <taxon>Bacilli</taxon>
        <taxon>Bacillales</taxon>
        <taxon>Paenibacillaceae</taxon>
        <taxon>Paenibacillus</taxon>
    </lineage>
</organism>
<evidence type="ECO:0000256" key="2">
    <source>
        <dbReference type="ARBA" id="ARBA00024900"/>
    </source>
</evidence>
<feature type="signal peptide" evidence="4">
    <location>
        <begin position="1"/>
        <end position="22"/>
    </location>
</feature>
<dbReference type="SUPFAM" id="SSF49329">
    <property type="entry name" value="Cu,Zn superoxide dismutase-like"/>
    <property type="match status" value="1"/>
</dbReference>
<dbReference type="InterPro" id="IPR018152">
    <property type="entry name" value="SOD_Cu/Zn_BS"/>
</dbReference>
<accession>A0ABV6DS31</accession>